<dbReference type="AlphaFoldDB" id="A0A2S9K0Z9"/>
<comment type="caution">
    <text evidence="1">The sequence shown here is derived from an EMBL/GenBank/DDBJ whole genome shotgun (WGS) entry which is preliminary data.</text>
</comment>
<keyword evidence="2" id="KW-1185">Reference proteome</keyword>
<evidence type="ECO:0000313" key="2">
    <source>
        <dbReference type="Proteomes" id="UP000238589"/>
    </source>
</evidence>
<organism evidence="1 2">
    <name type="scientific">Malikia granosa</name>
    <dbReference type="NCBI Taxonomy" id="263067"/>
    <lineage>
        <taxon>Bacteria</taxon>
        <taxon>Pseudomonadati</taxon>
        <taxon>Pseudomonadota</taxon>
        <taxon>Betaproteobacteria</taxon>
        <taxon>Burkholderiales</taxon>
        <taxon>Comamonadaceae</taxon>
        <taxon>Malikia</taxon>
    </lineage>
</organism>
<sequence>MADFDCTGSHWNDWWLVDGSPDFAVFPGGLLEWAPEPLPIRLHVGNLSWGERHIGHKHGVWVRRQKMSVAALVHHKLNQHGSLYTTEADTKFKISLRLAPDALCVLRYERQSDGGYWSVVTLYSHPQGLDGMRIGRYRPMPRGQ</sequence>
<dbReference type="EMBL" id="PVLQ01000092">
    <property type="protein sequence ID" value="PRD64114.1"/>
    <property type="molecule type" value="Genomic_DNA"/>
</dbReference>
<dbReference type="Proteomes" id="UP000238589">
    <property type="component" value="Unassembled WGS sequence"/>
</dbReference>
<gene>
    <name evidence="1" type="ORF">C6P64_16200</name>
</gene>
<evidence type="ECO:0000313" key="1">
    <source>
        <dbReference type="EMBL" id="PRD64114.1"/>
    </source>
</evidence>
<name>A0A2S9K0Z9_9BURK</name>
<reference evidence="1 2" key="1">
    <citation type="submission" date="2018-03" db="EMBL/GenBank/DDBJ databases">
        <title>Comparative genomics illustrates the genes involved in a hyperalkaliphilic mechanisms of Serpentinomonas isolated from highly-alkaline calcium-rich serpentinized springs.</title>
        <authorList>
            <person name="Suzuki S."/>
            <person name="Ishii S."/>
            <person name="Walworth N."/>
            <person name="Bird L."/>
            <person name="Kuenen J.G."/>
            <person name="Nealson K.H."/>
        </authorList>
    </citation>
    <scope>NUCLEOTIDE SEQUENCE [LARGE SCALE GENOMIC DNA]</scope>
    <source>
        <strain evidence="1 2">P1</strain>
    </source>
</reference>
<dbReference type="OrthoDB" id="9182200at2"/>
<accession>A0A2S9K0Z9</accession>
<proteinExistence type="predicted"/>
<dbReference type="RefSeq" id="WP_105749580.1">
    <property type="nucleotide sequence ID" value="NZ_PVLQ01000092.1"/>
</dbReference>
<protein>
    <submittedName>
        <fullName evidence="1">Uncharacterized protein</fullName>
    </submittedName>
</protein>